<dbReference type="Proteomes" id="UP000265120">
    <property type="component" value="Chromosome 4"/>
</dbReference>
<feature type="region of interest" description="Disordered" evidence="10">
    <location>
        <begin position="357"/>
        <end position="416"/>
    </location>
</feature>
<dbReference type="Gene3D" id="1.20.90.10">
    <property type="entry name" value="Phospholipase A2 domain"/>
    <property type="match status" value="1"/>
</dbReference>
<evidence type="ECO:0000256" key="2">
    <source>
        <dbReference type="ARBA" id="ARBA00004613"/>
    </source>
</evidence>
<dbReference type="GO" id="GO:0006644">
    <property type="term" value="P:phospholipid metabolic process"/>
    <property type="evidence" value="ECO:0007669"/>
    <property type="project" value="InterPro"/>
</dbReference>
<dbReference type="Ensembl" id="ENSCSET00000020543.1">
    <property type="protein sequence ID" value="ENSCSEP00000020292.1"/>
    <property type="gene ID" value="ENSCSEG00000012935.1"/>
</dbReference>
<dbReference type="GO" id="GO:0046872">
    <property type="term" value="F:metal ion binding"/>
    <property type="evidence" value="ECO:0007669"/>
    <property type="project" value="UniProtKB-KW"/>
</dbReference>
<organism evidence="13 14">
    <name type="scientific">Cynoglossus semilaevis</name>
    <name type="common">Tongue sole</name>
    <dbReference type="NCBI Taxonomy" id="244447"/>
    <lineage>
        <taxon>Eukaryota</taxon>
        <taxon>Metazoa</taxon>
        <taxon>Chordata</taxon>
        <taxon>Craniata</taxon>
        <taxon>Vertebrata</taxon>
        <taxon>Euteleostomi</taxon>
        <taxon>Actinopterygii</taxon>
        <taxon>Neopterygii</taxon>
        <taxon>Teleostei</taxon>
        <taxon>Neoteleostei</taxon>
        <taxon>Acanthomorphata</taxon>
        <taxon>Carangaria</taxon>
        <taxon>Pleuronectiformes</taxon>
        <taxon>Pleuronectoidei</taxon>
        <taxon>Cynoglossidae</taxon>
        <taxon>Cynoglossinae</taxon>
        <taxon>Cynoglossus</taxon>
    </lineage>
</organism>
<comment type="subcellular location">
    <subcellularLocation>
        <location evidence="2">Secreted</location>
    </subcellularLocation>
</comment>
<dbReference type="GO" id="GO:0050482">
    <property type="term" value="P:arachidonate secretion"/>
    <property type="evidence" value="ECO:0007669"/>
    <property type="project" value="InterPro"/>
</dbReference>
<dbReference type="InterPro" id="IPR033113">
    <property type="entry name" value="PLA2_histidine"/>
</dbReference>
<feature type="compositionally biased region" description="Basic and acidic residues" evidence="10">
    <location>
        <begin position="759"/>
        <end position="775"/>
    </location>
</feature>
<dbReference type="GO" id="GO:0005576">
    <property type="term" value="C:extracellular region"/>
    <property type="evidence" value="ECO:0007669"/>
    <property type="project" value="UniProtKB-SubCell"/>
</dbReference>
<feature type="region of interest" description="Disordered" evidence="10">
    <location>
        <begin position="121"/>
        <end position="151"/>
    </location>
</feature>
<keyword evidence="7" id="KW-0106">Calcium</keyword>
<reference evidence="13" key="3">
    <citation type="submission" date="2025-09" db="UniProtKB">
        <authorList>
            <consortium name="Ensembl"/>
        </authorList>
    </citation>
    <scope>IDENTIFICATION</scope>
</reference>
<keyword evidence="8" id="KW-0443">Lipid metabolism</keyword>
<keyword evidence="4" id="KW-0964">Secreted</keyword>
<dbReference type="STRING" id="244447.ENSCSEP00000020292"/>
<name>A0A3P8W162_CYNSE</name>
<dbReference type="GeneTree" id="ENSGT00940000165341"/>
<evidence type="ECO:0000256" key="4">
    <source>
        <dbReference type="ARBA" id="ARBA00022525"/>
    </source>
</evidence>
<dbReference type="InParanoid" id="A0A3P8W162"/>
<evidence type="ECO:0000256" key="5">
    <source>
        <dbReference type="ARBA" id="ARBA00022723"/>
    </source>
</evidence>
<feature type="compositionally biased region" description="Basic residues" evidence="10">
    <location>
        <begin position="374"/>
        <end position="398"/>
    </location>
</feature>
<reference evidence="13" key="2">
    <citation type="submission" date="2025-08" db="UniProtKB">
        <authorList>
            <consortium name="Ensembl"/>
        </authorList>
    </citation>
    <scope>IDENTIFICATION</scope>
</reference>
<keyword evidence="11" id="KW-0732">Signal</keyword>
<dbReference type="PROSITE" id="PS00118">
    <property type="entry name" value="PA2_HIS"/>
    <property type="match status" value="1"/>
</dbReference>
<feature type="region of interest" description="Disordered" evidence="10">
    <location>
        <begin position="751"/>
        <end position="781"/>
    </location>
</feature>
<evidence type="ECO:0000256" key="10">
    <source>
        <dbReference type="SAM" id="MobiDB-lite"/>
    </source>
</evidence>
<evidence type="ECO:0000256" key="3">
    <source>
        <dbReference type="ARBA" id="ARBA00013278"/>
    </source>
</evidence>
<evidence type="ECO:0000256" key="9">
    <source>
        <dbReference type="ARBA" id="ARBA00023157"/>
    </source>
</evidence>
<feature type="region of interest" description="Disordered" evidence="10">
    <location>
        <begin position="801"/>
        <end position="821"/>
    </location>
</feature>
<evidence type="ECO:0000256" key="8">
    <source>
        <dbReference type="ARBA" id="ARBA00023098"/>
    </source>
</evidence>
<dbReference type="AlphaFoldDB" id="A0A3P8W162"/>
<feature type="compositionally biased region" description="Basic and acidic residues" evidence="10">
    <location>
        <begin position="646"/>
        <end position="663"/>
    </location>
</feature>
<dbReference type="EC" id="3.1.1.4" evidence="3"/>
<feature type="domain" description="Phospholipase A2-like central" evidence="12">
    <location>
        <begin position="159"/>
        <end position="252"/>
    </location>
</feature>
<reference evidence="13 14" key="1">
    <citation type="journal article" date="2014" name="Nat. Genet.">
        <title>Whole-genome sequence of a flatfish provides insights into ZW sex chromosome evolution and adaptation to a benthic lifestyle.</title>
        <authorList>
            <person name="Chen S."/>
            <person name="Zhang G."/>
            <person name="Shao C."/>
            <person name="Huang Q."/>
            <person name="Liu G."/>
            <person name="Zhang P."/>
            <person name="Song W."/>
            <person name="An N."/>
            <person name="Chalopin D."/>
            <person name="Volff J.N."/>
            <person name="Hong Y."/>
            <person name="Li Q."/>
            <person name="Sha Z."/>
            <person name="Zhou H."/>
            <person name="Xie M."/>
            <person name="Yu Q."/>
            <person name="Liu Y."/>
            <person name="Xiang H."/>
            <person name="Wang N."/>
            <person name="Wu K."/>
            <person name="Yang C."/>
            <person name="Zhou Q."/>
            <person name="Liao X."/>
            <person name="Yang L."/>
            <person name="Hu Q."/>
            <person name="Zhang J."/>
            <person name="Meng L."/>
            <person name="Jin L."/>
            <person name="Tian Y."/>
            <person name="Lian J."/>
            <person name="Yang J."/>
            <person name="Miao G."/>
            <person name="Liu S."/>
            <person name="Liang Z."/>
            <person name="Yan F."/>
            <person name="Li Y."/>
            <person name="Sun B."/>
            <person name="Zhang H."/>
            <person name="Zhang J."/>
            <person name="Zhu Y."/>
            <person name="Du M."/>
            <person name="Zhao Y."/>
            <person name="Schartl M."/>
            <person name="Tang Q."/>
            <person name="Wang J."/>
        </authorList>
    </citation>
    <scope>NUCLEOTIDE SEQUENCE</scope>
</reference>
<feature type="region of interest" description="Disordered" evidence="10">
    <location>
        <begin position="640"/>
        <end position="666"/>
    </location>
</feature>
<evidence type="ECO:0000256" key="11">
    <source>
        <dbReference type="SAM" id="SignalP"/>
    </source>
</evidence>
<dbReference type="Pfam" id="PF05826">
    <property type="entry name" value="Phospholip_A2_2"/>
    <property type="match status" value="1"/>
</dbReference>
<evidence type="ECO:0000256" key="1">
    <source>
        <dbReference type="ARBA" id="ARBA00001913"/>
    </source>
</evidence>
<keyword evidence="14" id="KW-1185">Reference proteome</keyword>
<feature type="compositionally biased region" description="Polar residues" evidence="10">
    <location>
        <begin position="401"/>
        <end position="412"/>
    </location>
</feature>
<protein>
    <recommendedName>
        <fullName evidence="3">phospholipase A2</fullName>
        <ecNumber evidence="3">3.1.1.4</ecNumber>
    </recommendedName>
</protein>
<dbReference type="CTD" id="147011"/>
<feature type="compositionally biased region" description="Low complexity" evidence="10">
    <location>
        <begin position="534"/>
        <end position="545"/>
    </location>
</feature>
<evidence type="ECO:0000256" key="6">
    <source>
        <dbReference type="ARBA" id="ARBA00022801"/>
    </source>
</evidence>
<dbReference type="SUPFAM" id="SSF48619">
    <property type="entry name" value="Phospholipase A2, PLA2"/>
    <property type="match status" value="1"/>
</dbReference>
<evidence type="ECO:0000256" key="7">
    <source>
        <dbReference type="ARBA" id="ARBA00022837"/>
    </source>
</evidence>
<feature type="region of interest" description="Disordered" evidence="10">
    <location>
        <begin position="301"/>
        <end position="331"/>
    </location>
</feature>
<keyword evidence="5" id="KW-0479">Metal-binding</keyword>
<accession>A0A3P8W162</accession>
<dbReference type="GO" id="GO:0004623">
    <property type="term" value="F:phospholipase A2 activity"/>
    <property type="evidence" value="ECO:0007669"/>
    <property type="project" value="UniProtKB-EC"/>
</dbReference>
<feature type="chain" id="PRO_5018081618" description="phospholipase A2" evidence="11">
    <location>
        <begin position="22"/>
        <end position="852"/>
    </location>
</feature>
<dbReference type="InterPro" id="IPR016090">
    <property type="entry name" value="PLA2-like_dom"/>
</dbReference>
<feature type="region of interest" description="Disordered" evidence="10">
    <location>
        <begin position="522"/>
        <end position="559"/>
    </location>
</feature>
<feature type="signal peptide" evidence="11">
    <location>
        <begin position="1"/>
        <end position="21"/>
    </location>
</feature>
<feature type="region of interest" description="Disordered" evidence="10">
    <location>
        <begin position="705"/>
        <end position="733"/>
    </location>
</feature>
<keyword evidence="9" id="KW-1015">Disulfide bond</keyword>
<evidence type="ECO:0000313" key="13">
    <source>
        <dbReference type="Ensembl" id="ENSCSEP00000020292.1"/>
    </source>
</evidence>
<dbReference type="CDD" id="cd04704">
    <property type="entry name" value="PLA2_bee_venom_like"/>
    <property type="match status" value="1"/>
</dbReference>
<dbReference type="PANTHER" id="PTHR12253">
    <property type="entry name" value="RH14732P"/>
    <property type="match status" value="1"/>
</dbReference>
<dbReference type="InterPro" id="IPR036444">
    <property type="entry name" value="PLipase_A2_dom_sf"/>
</dbReference>
<proteinExistence type="predicted"/>
<dbReference type="GeneID" id="103378249"/>
<dbReference type="FunFam" id="1.20.90.10:FF:000002">
    <property type="entry name" value="Phospholipase A2 group III"/>
    <property type="match status" value="1"/>
</dbReference>
<dbReference type="RefSeq" id="XP_024910807.1">
    <property type="nucleotide sequence ID" value="XM_025055039.1"/>
</dbReference>
<comment type="cofactor">
    <cofactor evidence="1">
        <name>Ca(2+)</name>
        <dbReference type="ChEBI" id="CHEBI:29108"/>
    </cofactor>
</comment>
<keyword evidence="6" id="KW-0378">Hydrolase</keyword>
<evidence type="ECO:0000313" key="14">
    <source>
        <dbReference type="Proteomes" id="UP000265120"/>
    </source>
</evidence>
<feature type="compositionally biased region" description="Polar residues" evidence="10">
    <location>
        <begin position="322"/>
        <end position="331"/>
    </location>
</feature>
<evidence type="ECO:0000259" key="12">
    <source>
        <dbReference type="Pfam" id="PF05826"/>
    </source>
</evidence>
<sequence>MLSMLFLFVFLSYRDRNQVRSEYILSQAHLDTEKRSARASLSTVCAQVSRSQEGFIYKVSDGTELVRSDVSSSGILLSCTITANQSQVEAFVRQCGVDALESQRDAPERLDTRFARMSEAKSVCSEYQQSSRREKHEDAEDSTNPQEPVLKRSKRGFTYPGTLWCGAGNMADDYDQLGHFAETDSCCRTHDHCPHVIHAFSSKYGHTNFKWHSICHCDCDKALRACLRKVNDTSSRVVGQAFFNVIGVPCFEFIYEEQCAERQWYGLCKRYEKFPIAVLKNAVAYEYGGIDVIDELTLAPPRKEGSKENTEEEEDQEKKQQRATQFTVSTTEEPSLTNVVTAAEDFIKVLATVSTSQSSSSTDLDGGEKPSSEKKRRKNNGKKKKTKNQKGTKKKHKAVSNGITPNTATVSPAGSKPGEVIALSNVISESQQPSQLGKNTNRVSAHENQFQVVRSKTAVKDNNSLVKENTHSSAANTTIIPPKGMRMGRRKKNQKVPVASMNTIDDLGSSSAPTIITITTAKKQSPGADAEKGPVVSSVTEPSTVKRNKSKEQRLRQRRKKWRMVNLNSSVVTGGLQRSSVEIPKASSLAVSITAPELSHRKKKKSKTKTLNIIRGDSMDKKTRGQKDVRLQKSEFLNCPSSFTRHSKDQGAREKREKQKEDSGVSFTVATGCNDSSVDTDQTVPLTVLPTALPTQPQVLNLTFGSSKKQKSEERGLRRRATSLSLLGMKPRRKNNSVNVSSVFTISETTAAPVFTKQQNEDNRRQREPEQKDTTTPHMSAVSVPELKEDTHTTFTNTHSKATVAEELRPPPPSSTSPAPLIVSPIQLSIEKVKAHFNRKKRRKAALLSGWS</sequence>